<dbReference type="InterPro" id="IPR032466">
    <property type="entry name" value="Metal_Hydrolase"/>
</dbReference>
<dbReference type="SUPFAM" id="SSF51338">
    <property type="entry name" value="Composite domain of metallo-dependent hydrolases"/>
    <property type="match status" value="1"/>
</dbReference>
<gene>
    <name evidence="2" type="ORF">SYNPS1DRAFT_31826</name>
</gene>
<proteinExistence type="predicted"/>
<dbReference type="SUPFAM" id="SSF51556">
    <property type="entry name" value="Metallo-dependent hydrolases"/>
    <property type="match status" value="1"/>
</dbReference>
<evidence type="ECO:0000313" key="2">
    <source>
        <dbReference type="EMBL" id="RKP22565.1"/>
    </source>
</evidence>
<dbReference type="EMBL" id="KZ991945">
    <property type="protein sequence ID" value="RKP22565.1"/>
    <property type="molecule type" value="Genomic_DNA"/>
</dbReference>
<protein>
    <recommendedName>
        <fullName evidence="1">Amidohydrolase-related domain-containing protein</fullName>
    </recommendedName>
</protein>
<dbReference type="InterPro" id="IPR051781">
    <property type="entry name" value="Metallo-dep_Hydrolase"/>
</dbReference>
<dbReference type="Pfam" id="PF01979">
    <property type="entry name" value="Amidohydro_1"/>
    <property type="match status" value="1"/>
</dbReference>
<keyword evidence="3" id="KW-1185">Reference proteome</keyword>
<name>A0A4P9YS85_9FUNG</name>
<evidence type="ECO:0000259" key="1">
    <source>
        <dbReference type="Pfam" id="PF01979"/>
    </source>
</evidence>
<dbReference type="InterPro" id="IPR006680">
    <property type="entry name" value="Amidohydro-rel"/>
</dbReference>
<sequence length="651" mass="69748">MTQHFPDDLVDESLAALLRGQVKLNVHCYEPQDLEMMLRVMREFNVTIAAFHHALEAHLIPEVIRRSNVTVATFADLWGYKYEAFDASVNAPRILAEHGIPVALKSDHPVINSQYLMHEAGKAHQYGLSSSLALASVTSVPANALGLGHRIGRLLLGYDADVVVWDAHPLALGARPLQVFIDGAPQLKLERDLSNTPKPFTSARHPPAKAAEPIRPLARTDRHTMTFTNTSSACSARSRTFIVRNIGKLFASPDLILDAEKLKGNDEYKEIAVVVVDGVVRCVGLDCDDAIAMNRGDVYDLHGGTLIPGLISTGSALGLNEVEQDATTGDGVLRSALITDTNRIPLAEDGLAFGGKHLRAAHAAGIVTTVSLPESSGALITGLSVAARTAGSSVLDASSIVKSRVALHAKVDSGSLGDTLTTVSSQIAALRDVLITALETKEKRADHREDHFADVARGVIPLVVHTHSKDNIAAIAKLRDELRWHHKQRNGAGQGMNVVIFGGAEAHLLAADLADYEIPVVLDKARCQPESWSSRRCLLGQPLTQYTAAQTLHKAGVKVMLSSFDLGDTRQLLWEAGFQHRRDPQLIDEAAAIGMVTWQVADAFGLATAGRITSGGAADFVGFDGDPLRFGSHISLVSSAGLGVACEPKQD</sequence>
<organism evidence="2 3">
    <name type="scientific">Syncephalis pseudoplumigaleata</name>
    <dbReference type="NCBI Taxonomy" id="1712513"/>
    <lineage>
        <taxon>Eukaryota</taxon>
        <taxon>Fungi</taxon>
        <taxon>Fungi incertae sedis</taxon>
        <taxon>Zoopagomycota</taxon>
        <taxon>Zoopagomycotina</taxon>
        <taxon>Zoopagomycetes</taxon>
        <taxon>Zoopagales</taxon>
        <taxon>Piptocephalidaceae</taxon>
        <taxon>Syncephalis</taxon>
    </lineage>
</organism>
<dbReference type="InterPro" id="IPR011059">
    <property type="entry name" value="Metal-dep_hydrolase_composite"/>
</dbReference>
<dbReference type="OrthoDB" id="10258955at2759"/>
<dbReference type="Proteomes" id="UP000278143">
    <property type="component" value="Unassembled WGS sequence"/>
</dbReference>
<accession>A0A4P9YS85</accession>
<reference evidence="3" key="1">
    <citation type="journal article" date="2018" name="Nat. Microbiol.">
        <title>Leveraging single-cell genomics to expand the fungal tree of life.</title>
        <authorList>
            <person name="Ahrendt S.R."/>
            <person name="Quandt C.A."/>
            <person name="Ciobanu D."/>
            <person name="Clum A."/>
            <person name="Salamov A."/>
            <person name="Andreopoulos B."/>
            <person name="Cheng J.F."/>
            <person name="Woyke T."/>
            <person name="Pelin A."/>
            <person name="Henrissat B."/>
            <person name="Reynolds N.K."/>
            <person name="Benny G.L."/>
            <person name="Smith M.E."/>
            <person name="James T.Y."/>
            <person name="Grigoriev I.V."/>
        </authorList>
    </citation>
    <scope>NUCLEOTIDE SEQUENCE [LARGE SCALE GENOMIC DNA]</scope>
    <source>
        <strain evidence="3">Benny S71-1</strain>
    </source>
</reference>
<dbReference type="Gene3D" id="3.20.20.140">
    <property type="entry name" value="Metal-dependent hydrolases"/>
    <property type="match status" value="2"/>
</dbReference>
<dbReference type="GO" id="GO:0016810">
    <property type="term" value="F:hydrolase activity, acting on carbon-nitrogen (but not peptide) bonds"/>
    <property type="evidence" value="ECO:0007669"/>
    <property type="project" value="InterPro"/>
</dbReference>
<dbReference type="PANTHER" id="PTHR43135">
    <property type="entry name" value="ALPHA-D-RIBOSE 1-METHYLPHOSPHONATE 5-TRIPHOSPHATE DIPHOSPHATASE"/>
    <property type="match status" value="1"/>
</dbReference>
<evidence type="ECO:0000313" key="3">
    <source>
        <dbReference type="Proteomes" id="UP000278143"/>
    </source>
</evidence>
<dbReference type="AlphaFoldDB" id="A0A4P9YS85"/>
<feature type="domain" description="Amidohydrolase-related" evidence="1">
    <location>
        <begin position="87"/>
        <end position="174"/>
    </location>
</feature>
<dbReference type="PANTHER" id="PTHR43135:SF3">
    <property type="entry name" value="ALPHA-D-RIBOSE 1-METHYLPHOSPHONATE 5-TRIPHOSPHATE DIPHOSPHATASE"/>
    <property type="match status" value="1"/>
</dbReference>